<dbReference type="NCBIfam" id="TIGR04265">
    <property type="entry name" value="bac_cardiolipin"/>
    <property type="match status" value="1"/>
</dbReference>
<keyword evidence="8" id="KW-0443">Lipid metabolism</keyword>
<reference evidence="15" key="1">
    <citation type="submission" date="2020-08" db="EMBL/GenBank/DDBJ databases">
        <title>Genome public.</title>
        <authorList>
            <person name="Liu C."/>
            <person name="Sun Q."/>
        </authorList>
    </citation>
    <scope>NUCLEOTIDE SEQUENCE</scope>
    <source>
        <strain evidence="15">NSJ-32</strain>
    </source>
</reference>
<evidence type="ECO:0000256" key="13">
    <source>
        <dbReference type="SAM" id="Phobius"/>
    </source>
</evidence>
<evidence type="ECO:0000256" key="5">
    <source>
        <dbReference type="ARBA" id="ARBA00022692"/>
    </source>
</evidence>
<organism evidence="15 16">
    <name type="scientific">Bianquea renquensis</name>
    <dbReference type="NCBI Taxonomy" id="2763661"/>
    <lineage>
        <taxon>Bacteria</taxon>
        <taxon>Bacillati</taxon>
        <taxon>Bacillota</taxon>
        <taxon>Clostridia</taxon>
        <taxon>Eubacteriales</taxon>
        <taxon>Bianqueaceae</taxon>
        <taxon>Bianquea</taxon>
    </lineage>
</organism>
<keyword evidence="11" id="KW-1208">Phospholipid metabolism</keyword>
<dbReference type="Proteomes" id="UP000657006">
    <property type="component" value="Unassembled WGS sequence"/>
</dbReference>
<feature type="domain" description="PLD phosphodiesterase" evidence="14">
    <location>
        <begin position="425"/>
        <end position="452"/>
    </location>
</feature>
<keyword evidence="4" id="KW-0808">Transferase</keyword>
<dbReference type="CDD" id="cd09160">
    <property type="entry name" value="PLDc_SMU_988_like_2"/>
    <property type="match status" value="1"/>
</dbReference>
<keyword evidence="10" id="KW-0594">Phospholipid biosynthesis</keyword>
<keyword evidence="16" id="KW-1185">Reference proteome</keyword>
<dbReference type="AlphaFoldDB" id="A0A926DVK9"/>
<keyword evidence="2" id="KW-1003">Cell membrane</keyword>
<gene>
    <name evidence="15" type="primary">cls</name>
    <name evidence="15" type="ORF">H8730_14260</name>
</gene>
<dbReference type="InterPro" id="IPR025202">
    <property type="entry name" value="PLD-like_dom"/>
</dbReference>
<evidence type="ECO:0000256" key="8">
    <source>
        <dbReference type="ARBA" id="ARBA00023098"/>
    </source>
</evidence>
<keyword evidence="5 13" id="KW-0812">Transmembrane</keyword>
<evidence type="ECO:0000256" key="2">
    <source>
        <dbReference type="ARBA" id="ARBA00022475"/>
    </source>
</evidence>
<evidence type="ECO:0000256" key="1">
    <source>
        <dbReference type="ARBA" id="ARBA00004651"/>
    </source>
</evidence>
<dbReference type="EC" id="2.7.8.-" evidence="12"/>
<comment type="subcellular location">
    <subcellularLocation>
        <location evidence="1">Cell membrane</location>
        <topology evidence="1">Multi-pass membrane protein</topology>
    </subcellularLocation>
</comment>
<proteinExistence type="predicted"/>
<name>A0A926DVK9_9FIRM</name>
<keyword evidence="3" id="KW-0444">Lipid biosynthesis</keyword>
<dbReference type="SMART" id="SM00155">
    <property type="entry name" value="PLDc"/>
    <property type="match status" value="2"/>
</dbReference>
<dbReference type="Gene3D" id="3.30.870.10">
    <property type="entry name" value="Endonuclease Chain A"/>
    <property type="match status" value="2"/>
</dbReference>
<evidence type="ECO:0000259" key="14">
    <source>
        <dbReference type="PROSITE" id="PS50035"/>
    </source>
</evidence>
<dbReference type="PROSITE" id="PS50035">
    <property type="entry name" value="PLD"/>
    <property type="match status" value="2"/>
</dbReference>
<dbReference type="PANTHER" id="PTHR21248">
    <property type="entry name" value="CARDIOLIPIN SYNTHASE"/>
    <property type="match status" value="1"/>
</dbReference>
<feature type="domain" description="PLD phosphodiesterase" evidence="14">
    <location>
        <begin position="244"/>
        <end position="271"/>
    </location>
</feature>
<dbReference type="CDD" id="cd09154">
    <property type="entry name" value="PLDc_SMU_988_like_1"/>
    <property type="match status" value="1"/>
</dbReference>
<feature type="transmembrane region" description="Helical" evidence="13">
    <location>
        <begin position="37"/>
        <end position="56"/>
    </location>
</feature>
<feature type="transmembrane region" description="Helical" evidence="13">
    <location>
        <begin position="68"/>
        <end position="86"/>
    </location>
</feature>
<dbReference type="GO" id="GO:0032049">
    <property type="term" value="P:cardiolipin biosynthetic process"/>
    <property type="evidence" value="ECO:0007669"/>
    <property type="project" value="UniProtKB-UniRule"/>
</dbReference>
<evidence type="ECO:0000256" key="3">
    <source>
        <dbReference type="ARBA" id="ARBA00022516"/>
    </source>
</evidence>
<feature type="transmembrane region" description="Helical" evidence="13">
    <location>
        <begin position="12"/>
        <end position="31"/>
    </location>
</feature>
<keyword evidence="9 13" id="KW-0472">Membrane</keyword>
<evidence type="ECO:0000256" key="11">
    <source>
        <dbReference type="ARBA" id="ARBA00023264"/>
    </source>
</evidence>
<comment type="caution">
    <text evidence="15">The sequence shown here is derived from an EMBL/GenBank/DDBJ whole genome shotgun (WGS) entry which is preliminary data.</text>
</comment>
<evidence type="ECO:0000256" key="9">
    <source>
        <dbReference type="ARBA" id="ARBA00023136"/>
    </source>
</evidence>
<evidence type="ECO:0000256" key="7">
    <source>
        <dbReference type="ARBA" id="ARBA00022989"/>
    </source>
</evidence>
<dbReference type="SUPFAM" id="SSF56024">
    <property type="entry name" value="Phospholipase D/nuclease"/>
    <property type="match status" value="2"/>
</dbReference>
<dbReference type="RefSeq" id="WP_177719929.1">
    <property type="nucleotide sequence ID" value="NZ_JACRSQ010000028.1"/>
</dbReference>
<dbReference type="GO" id="GO:0005886">
    <property type="term" value="C:plasma membrane"/>
    <property type="evidence" value="ECO:0007669"/>
    <property type="project" value="UniProtKB-SubCell"/>
</dbReference>
<sequence>MRRLLKLLFSRVVLVAICIVIQIAYLIIAIWQFSQYFAYLQLILTLLSFIVVVYIINDKSNPAYKLAWIVPIMAFPIFGGLFYIFFGGNKAGRRMQKKLTGLMETTQAMTRHESPVIAQLEALDPRVGLQARYIQDCAMYSTWTNSTVTYHASGEEQFEDLKAELEKAEHYIFLEYFIIHEGIFWDTILEILVRKAQEGVDVRLIYDDLGCVVLLPYGYDRKLEKLGIQCKVFNPFIPFISVRMNNRDHRKIVVIDGHTAFTGGINLADEYINAYEKYGHWKDTGVMVKGEAVWNFTVMFLTLWDFLTKTREPDYERFRPQVYHPEPFAGEGFVAPFTDSPMDGETVGENVYYNLIAHASHYVYITTPYLILDYEMTNALCTAAKSGVDVRIITPYVWDKFMVYMLTQSNYPALLEAGVKIYEYTPGFVHAKSFVVDDELATVGTINLDYRSLYLHFECGCWMYKTPAVMDIKADLLKTMEECHRFTMEDYHKLPLYRRLGGKLLKLFAPLL</sequence>
<dbReference type="PANTHER" id="PTHR21248:SF22">
    <property type="entry name" value="PHOSPHOLIPASE D"/>
    <property type="match status" value="1"/>
</dbReference>
<dbReference type="EMBL" id="JACRSQ010000028">
    <property type="protein sequence ID" value="MBC8544708.1"/>
    <property type="molecule type" value="Genomic_DNA"/>
</dbReference>
<evidence type="ECO:0000256" key="6">
    <source>
        <dbReference type="ARBA" id="ARBA00022737"/>
    </source>
</evidence>
<dbReference type="InterPro" id="IPR027379">
    <property type="entry name" value="CLS_N"/>
</dbReference>
<accession>A0A926DVK9</accession>
<protein>
    <recommendedName>
        <fullName evidence="12">Cardiolipin synthase</fullName>
        <ecNumber evidence="12">2.7.8.-</ecNumber>
    </recommendedName>
</protein>
<dbReference type="Pfam" id="PF13091">
    <property type="entry name" value="PLDc_2"/>
    <property type="match status" value="2"/>
</dbReference>
<evidence type="ECO:0000256" key="12">
    <source>
        <dbReference type="NCBIfam" id="TIGR04265"/>
    </source>
</evidence>
<dbReference type="Pfam" id="PF13396">
    <property type="entry name" value="PLDc_N"/>
    <property type="match status" value="1"/>
</dbReference>
<evidence type="ECO:0000256" key="10">
    <source>
        <dbReference type="ARBA" id="ARBA00023209"/>
    </source>
</evidence>
<dbReference type="InterPro" id="IPR001736">
    <property type="entry name" value="PLipase_D/transphosphatidylase"/>
</dbReference>
<evidence type="ECO:0000256" key="4">
    <source>
        <dbReference type="ARBA" id="ARBA00022679"/>
    </source>
</evidence>
<evidence type="ECO:0000313" key="16">
    <source>
        <dbReference type="Proteomes" id="UP000657006"/>
    </source>
</evidence>
<dbReference type="GO" id="GO:0008808">
    <property type="term" value="F:cardiolipin synthase activity"/>
    <property type="evidence" value="ECO:0007669"/>
    <property type="project" value="UniProtKB-UniRule"/>
</dbReference>
<evidence type="ECO:0000313" key="15">
    <source>
        <dbReference type="EMBL" id="MBC8544708.1"/>
    </source>
</evidence>
<keyword evidence="6" id="KW-0677">Repeat</keyword>
<keyword evidence="7 13" id="KW-1133">Transmembrane helix</keyword>
<dbReference type="InterPro" id="IPR022924">
    <property type="entry name" value="Cardiolipin_synthase"/>
</dbReference>